<feature type="transmembrane region" description="Helical" evidence="6">
    <location>
        <begin position="310"/>
        <end position="343"/>
    </location>
</feature>
<evidence type="ECO:0000256" key="3">
    <source>
        <dbReference type="ARBA" id="ARBA00022692"/>
    </source>
</evidence>
<dbReference type="PANTHER" id="PTHR21716">
    <property type="entry name" value="TRANSMEMBRANE PROTEIN"/>
    <property type="match status" value="1"/>
</dbReference>
<evidence type="ECO:0000256" key="2">
    <source>
        <dbReference type="ARBA" id="ARBA00009773"/>
    </source>
</evidence>
<sequence>MLNGRPEDKSFVVLLIAVSLAFIWLLLPYYSAIFWGTILAILFYPVQRRIADRMPNRPSLAAGISLLLILFIVILPVTLLTASLVRQARSFYEKVKQGDIDFGDYFQQVMDAMPGPLEQLLQRFGLDNLDGLQDYLAQGAEQAGQFIATHALSVGSDTVHFLISFAIMLYLLFFLLRDGKALAGHIRRAAPLSDEHKGMLQDKFTRVVKATVKGNILVAAVQGALGGIIFWILGLPGAVLWGVLMGILSLLPAVGASLIWGPVAIYFLATGDVVKAIVLTSFGAAIIGLADNVLRPMLVGKELKLPDYVVLIATIGGLSMFGLNGFVIGPLIAALFISVWLLFAERREATETAEIGLQLPQQPAISEDNHHEG</sequence>
<reference evidence="8" key="1">
    <citation type="submission" date="2016-10" db="EMBL/GenBank/DDBJ databases">
        <authorList>
            <person name="Varghese N."/>
            <person name="Submissions S."/>
        </authorList>
    </citation>
    <scope>NUCLEOTIDE SEQUENCE [LARGE SCALE GENOMIC DNA]</scope>
    <source>
        <strain evidence="8">CECT 8338</strain>
    </source>
</reference>
<feature type="transmembrane region" description="Helical" evidence="6">
    <location>
        <begin position="64"/>
        <end position="85"/>
    </location>
</feature>
<dbReference type="STRING" id="1434072.SAMN05216210_1053"/>
<accession>A0A1H2EUR1</accession>
<evidence type="ECO:0000256" key="1">
    <source>
        <dbReference type="ARBA" id="ARBA00004141"/>
    </source>
</evidence>
<gene>
    <name evidence="7" type="ORF">SAMN05216210_1053</name>
</gene>
<keyword evidence="3 6" id="KW-0812">Transmembrane</keyword>
<keyword evidence="8" id="KW-1185">Reference proteome</keyword>
<feature type="transmembrane region" description="Helical" evidence="6">
    <location>
        <begin position="239"/>
        <end position="261"/>
    </location>
</feature>
<dbReference type="Pfam" id="PF01594">
    <property type="entry name" value="AI-2E_transport"/>
    <property type="match status" value="1"/>
</dbReference>
<feature type="transmembrane region" description="Helical" evidence="6">
    <location>
        <begin position="216"/>
        <end position="233"/>
    </location>
</feature>
<dbReference type="AlphaFoldDB" id="A0A1H2EUR1"/>
<dbReference type="PANTHER" id="PTHR21716:SF4">
    <property type="entry name" value="TRANSMEMBRANE PROTEIN 245"/>
    <property type="match status" value="1"/>
</dbReference>
<dbReference type="InterPro" id="IPR002549">
    <property type="entry name" value="AI-2E-like"/>
</dbReference>
<evidence type="ECO:0000256" key="5">
    <source>
        <dbReference type="ARBA" id="ARBA00023136"/>
    </source>
</evidence>
<evidence type="ECO:0000313" key="8">
    <source>
        <dbReference type="Proteomes" id="UP000243924"/>
    </source>
</evidence>
<protein>
    <submittedName>
        <fullName evidence="7">Predicted PurR-regulated permease PerM</fullName>
    </submittedName>
</protein>
<feature type="transmembrane region" description="Helical" evidence="6">
    <location>
        <begin position="273"/>
        <end position="290"/>
    </location>
</feature>
<dbReference type="RefSeq" id="WP_092384831.1">
    <property type="nucleotide sequence ID" value="NZ_LT629787.1"/>
</dbReference>
<evidence type="ECO:0000313" key="7">
    <source>
        <dbReference type="EMBL" id="SDT98824.1"/>
    </source>
</evidence>
<name>A0A1H2EUR1_9GAMM</name>
<comment type="similarity">
    <text evidence="2">Belongs to the autoinducer-2 exporter (AI-2E) (TC 2.A.86) family.</text>
</comment>
<evidence type="ECO:0000256" key="6">
    <source>
        <dbReference type="SAM" id="Phobius"/>
    </source>
</evidence>
<keyword evidence="4 6" id="KW-1133">Transmembrane helix</keyword>
<evidence type="ECO:0000256" key="4">
    <source>
        <dbReference type="ARBA" id="ARBA00022989"/>
    </source>
</evidence>
<feature type="transmembrane region" description="Helical" evidence="6">
    <location>
        <begin position="12"/>
        <end position="44"/>
    </location>
</feature>
<comment type="subcellular location">
    <subcellularLocation>
        <location evidence="1">Membrane</location>
        <topology evidence="1">Multi-pass membrane protein</topology>
    </subcellularLocation>
</comment>
<proteinExistence type="inferred from homology"/>
<dbReference type="Proteomes" id="UP000243924">
    <property type="component" value="Chromosome I"/>
</dbReference>
<organism evidence="7 8">
    <name type="scientific">Halopseudomonas salegens</name>
    <dbReference type="NCBI Taxonomy" id="1434072"/>
    <lineage>
        <taxon>Bacteria</taxon>
        <taxon>Pseudomonadati</taxon>
        <taxon>Pseudomonadota</taxon>
        <taxon>Gammaproteobacteria</taxon>
        <taxon>Pseudomonadales</taxon>
        <taxon>Pseudomonadaceae</taxon>
        <taxon>Halopseudomonas</taxon>
    </lineage>
</organism>
<feature type="transmembrane region" description="Helical" evidence="6">
    <location>
        <begin position="159"/>
        <end position="176"/>
    </location>
</feature>
<dbReference type="EMBL" id="LT629787">
    <property type="protein sequence ID" value="SDT98824.1"/>
    <property type="molecule type" value="Genomic_DNA"/>
</dbReference>
<dbReference type="GO" id="GO:0016020">
    <property type="term" value="C:membrane"/>
    <property type="evidence" value="ECO:0007669"/>
    <property type="project" value="UniProtKB-SubCell"/>
</dbReference>
<keyword evidence="5 6" id="KW-0472">Membrane</keyword>
<dbReference type="OrthoDB" id="106838at2"/>